<dbReference type="EMBL" id="CP012333">
    <property type="protein sequence ID" value="AKU93446.1"/>
    <property type="molecule type" value="Genomic_DNA"/>
</dbReference>
<feature type="domain" description="Zn-dependent PLC" evidence="2">
    <location>
        <begin position="38"/>
        <end position="329"/>
    </location>
</feature>
<dbReference type="InterPro" id="IPR008947">
    <property type="entry name" value="PLipase_C/P1_nuclease_dom_sf"/>
</dbReference>
<name>A0A0K1PJ70_9BACT</name>
<feature type="signal peptide" evidence="1">
    <location>
        <begin position="1"/>
        <end position="22"/>
    </location>
</feature>
<dbReference type="PRINTS" id="PR00479">
    <property type="entry name" value="PRPHPHLPASEC"/>
</dbReference>
<accession>A0A0K1PJ70</accession>
<reference evidence="3 4" key="1">
    <citation type="submission" date="2015-08" db="EMBL/GenBank/DDBJ databases">
        <authorList>
            <person name="Babu N.S."/>
            <person name="Beckwith C.J."/>
            <person name="Beseler K.G."/>
            <person name="Brison A."/>
            <person name="Carone J.V."/>
            <person name="Caskin T.P."/>
            <person name="Diamond M."/>
            <person name="Durham M.E."/>
            <person name="Foxe J.M."/>
            <person name="Go M."/>
            <person name="Henderson B.A."/>
            <person name="Jones I.B."/>
            <person name="McGettigan J.A."/>
            <person name="Micheletti S.J."/>
            <person name="Nasrallah M.E."/>
            <person name="Ortiz D."/>
            <person name="Piller C.R."/>
            <person name="Privatt S.R."/>
            <person name="Schneider S.L."/>
            <person name="Sharp S."/>
            <person name="Smith T.C."/>
            <person name="Stanton J.D."/>
            <person name="Ullery H.E."/>
            <person name="Wilson R.J."/>
            <person name="Serrano M.G."/>
            <person name="Buck G."/>
            <person name="Lee V."/>
            <person name="Wang Y."/>
            <person name="Carvalho R."/>
            <person name="Voegtly L."/>
            <person name="Shi R."/>
            <person name="Duckworth R."/>
            <person name="Johnson A."/>
            <person name="Loviza R."/>
            <person name="Walstead R."/>
            <person name="Shah Z."/>
            <person name="Kiflezghi M."/>
            <person name="Wade K."/>
            <person name="Ball S.L."/>
            <person name="Bradley K.W."/>
            <person name="Asai D.J."/>
            <person name="Bowman C.A."/>
            <person name="Russell D.A."/>
            <person name="Pope W.H."/>
            <person name="Jacobs-Sera D."/>
            <person name="Hendrix R.W."/>
            <person name="Hatfull G.F."/>
        </authorList>
    </citation>
    <scope>NUCLEOTIDE SEQUENCE [LARGE SCALE GENOMIC DNA]</scope>
    <source>
        <strain evidence="3 4">DSM 27648</strain>
    </source>
</reference>
<gene>
    <name evidence="3" type="ORF">AKJ09_00110</name>
</gene>
<dbReference type="PROSITE" id="PS51257">
    <property type="entry name" value="PROKAR_LIPOPROTEIN"/>
    <property type="match status" value="1"/>
</dbReference>
<proteinExistence type="predicted"/>
<dbReference type="InterPro" id="IPR001531">
    <property type="entry name" value="Zn_PLipaseC"/>
</dbReference>
<dbReference type="STRING" id="1391654.AKJ09_00110"/>
<dbReference type="OrthoDB" id="1937927at2"/>
<keyword evidence="4" id="KW-1185">Reference proteome</keyword>
<organism evidence="3 4">
    <name type="scientific">Labilithrix luteola</name>
    <dbReference type="NCBI Taxonomy" id="1391654"/>
    <lineage>
        <taxon>Bacteria</taxon>
        <taxon>Pseudomonadati</taxon>
        <taxon>Myxococcota</taxon>
        <taxon>Polyangia</taxon>
        <taxon>Polyangiales</taxon>
        <taxon>Labilitrichaceae</taxon>
        <taxon>Labilithrix</taxon>
    </lineage>
</organism>
<dbReference type="SUPFAM" id="SSF48537">
    <property type="entry name" value="Phospholipase C/P1 nuclease"/>
    <property type="match status" value="1"/>
</dbReference>
<dbReference type="SMART" id="SM00770">
    <property type="entry name" value="Zn_dep_PLPC"/>
    <property type="match status" value="1"/>
</dbReference>
<dbReference type="Proteomes" id="UP000064967">
    <property type="component" value="Chromosome"/>
</dbReference>
<dbReference type="Gene3D" id="1.10.575.10">
    <property type="entry name" value="P1 Nuclease"/>
    <property type="match status" value="1"/>
</dbReference>
<dbReference type="CDD" id="cd11009">
    <property type="entry name" value="Zn_dep_PLPC"/>
    <property type="match status" value="1"/>
</dbReference>
<dbReference type="PROSITE" id="PS51346">
    <property type="entry name" value="PROKAR_ZN_DEPEND_PLPC_2"/>
    <property type="match status" value="1"/>
</dbReference>
<feature type="chain" id="PRO_5005465558" evidence="1">
    <location>
        <begin position="23"/>
        <end position="333"/>
    </location>
</feature>
<evidence type="ECO:0000313" key="3">
    <source>
        <dbReference type="EMBL" id="AKU93446.1"/>
    </source>
</evidence>
<protein>
    <submittedName>
        <fullName evidence="3">Broad-substrate range phospholipase C</fullName>
    </submittedName>
</protein>
<dbReference type="KEGG" id="llu:AKJ09_00110"/>
<evidence type="ECO:0000259" key="2">
    <source>
        <dbReference type="PROSITE" id="PS51346"/>
    </source>
</evidence>
<keyword evidence="1" id="KW-0732">Signal</keyword>
<evidence type="ECO:0000313" key="4">
    <source>
        <dbReference type="Proteomes" id="UP000064967"/>
    </source>
</evidence>
<dbReference type="GO" id="GO:0008270">
    <property type="term" value="F:zinc ion binding"/>
    <property type="evidence" value="ECO:0007669"/>
    <property type="project" value="InterPro"/>
</dbReference>
<evidence type="ECO:0000256" key="1">
    <source>
        <dbReference type="SAM" id="SignalP"/>
    </source>
</evidence>
<sequence>MALHRSLLALLVASLASLIACAAPSDGSDDGEEVDNQEAHWDAQSVTNESESTHLWIVDRGIDILAHHGDSDPVAARAWGLMTNATCRAQWQQGLYDADFKAAYNNGRSDLPPNPSDVQVGLAGATWASHFYDPDTGKNYKGETSPTAYSEASAHLSLAKENHLSDGKAKGCYELGLALHYFTDLTQPMHAANFTAVNRPAKLHSNLEGYSMELQERYPLEDWSGPPSGTTRDFLVKTAKDSKPLFMEGVEAIVAAYKSYTGWRILQCRNIDAAAWRFVERQHVDYRDCWEGNAGVDAVIGKTLRFAQERTAQYIYLVAKEIGGDAPTTSGSP</sequence>
<dbReference type="GO" id="GO:0004629">
    <property type="term" value="F:phospholipase C activity"/>
    <property type="evidence" value="ECO:0007669"/>
    <property type="project" value="InterPro"/>
</dbReference>
<dbReference type="AlphaFoldDB" id="A0A0K1PJ70"/>
<dbReference type="RefSeq" id="WP_146645028.1">
    <property type="nucleotide sequence ID" value="NZ_CP012333.1"/>
</dbReference>